<reference evidence="1" key="1">
    <citation type="submission" date="2022-06" db="EMBL/GenBank/DDBJ databases">
        <title>Fusarium solani species complex genomes reveal bases of compartmentalisation and animal pathogenesis.</title>
        <authorList>
            <person name="Tsai I.J."/>
        </authorList>
    </citation>
    <scope>NUCLEOTIDE SEQUENCE</scope>
    <source>
        <strain evidence="1">Fu6.1</strain>
    </source>
</reference>
<evidence type="ECO:0000313" key="2">
    <source>
        <dbReference type="Proteomes" id="UP001065298"/>
    </source>
</evidence>
<dbReference type="EMBL" id="CM046505">
    <property type="protein sequence ID" value="KAI8674433.1"/>
    <property type="molecule type" value="Genomic_DNA"/>
</dbReference>
<gene>
    <name evidence="1" type="ORF">NCS57_00340800</name>
</gene>
<evidence type="ECO:0000313" key="1">
    <source>
        <dbReference type="EMBL" id="KAI8674433.1"/>
    </source>
</evidence>
<dbReference type="Proteomes" id="UP001065298">
    <property type="component" value="Chromosome 3"/>
</dbReference>
<name>A0ACC0R2M2_9HYPO</name>
<keyword evidence="2" id="KW-1185">Reference proteome</keyword>
<proteinExistence type="predicted"/>
<organism evidence="1 2">
    <name type="scientific">Fusarium keratoplasticum</name>
    <dbReference type="NCBI Taxonomy" id="1328300"/>
    <lineage>
        <taxon>Eukaryota</taxon>
        <taxon>Fungi</taxon>
        <taxon>Dikarya</taxon>
        <taxon>Ascomycota</taxon>
        <taxon>Pezizomycotina</taxon>
        <taxon>Sordariomycetes</taxon>
        <taxon>Hypocreomycetidae</taxon>
        <taxon>Hypocreales</taxon>
        <taxon>Nectriaceae</taxon>
        <taxon>Fusarium</taxon>
        <taxon>Fusarium solani species complex</taxon>
    </lineage>
</organism>
<protein>
    <submittedName>
        <fullName evidence="1">Zn(2)-C6 fungal-type domain-containing protein</fullName>
    </submittedName>
</protein>
<comment type="caution">
    <text evidence="1">The sequence shown here is derived from an EMBL/GenBank/DDBJ whole genome shotgun (WGS) entry which is preliminary data.</text>
</comment>
<sequence>MPEQEPRQRRRKVTLACEPCRERKARCDGVKPLCSTCRRRSLGIEQCVYKVGNARTACSDDYTKALHERIRRLEQVCALHGIDPDALPDAPNEQPVNTQSQAQLDAIVMGTSQGQTLTPLSSAANEGMESSNNSRRVTAMGTTTVEEDIGQSHDTTQSFYGSSSAASFLKEACGTVNPPLSCQTSRNPQVTTSEPPSLYSGIENLVLPPRPLADHLKERYFQQVYYLYPLFDKEAFEHAYELLWLPSGQASSPEEYRDLGLGEDATTIAFYSSLNAIFALGCIFSDLSTAAKTTAYEVFFNRSKQNIGLDLLDMNDLSAVQTLLLVALVLQGTPFPERCWNAVGVACRMAQGLGLHTMPKYDAQESRVWQIRRRTWHGCVVLDTLVSMTLGRPTMITNLSTLAVPGRMDFNIQNAEGSEQIKLQFQLETVRLSIILDSILSKVYQPWQCRLLHDEQSLVSHADTACQSMDTFVELQGRLQAFELSVATFLSWKTPLTTESISPEVSNILALQRNVLHGRFTYIGLMLYRPILTQLLSSDVSGDVDYDLQSSFKRDGARACVRSAIRLINVVHDTFRTDTTEAWWWNGLYACTASLVLMTCRLCPSLWATLDQSAVVESWEKCHAVLEAISPFSLSIRKSFDLLLKINQTITARQQDCATNENLEQNLVHEMLDSVLEGDLSLQDALTISFPFDADTMAFPGWEGMNLAAGN</sequence>
<accession>A0ACC0R2M2</accession>